<dbReference type="EMBL" id="CP072648">
    <property type="protein sequence ID" value="QUW02255.1"/>
    <property type="molecule type" value="Genomic_DNA"/>
</dbReference>
<reference evidence="3 4" key="1">
    <citation type="submission" date="2021-03" db="EMBL/GenBank/DDBJ databases">
        <title>Genomic and phenotypic characterization of Chloracidobacterium isolates provides evidence for multiple species.</title>
        <authorList>
            <person name="Saini M.K."/>
            <person name="Costas A.M.G."/>
            <person name="Tank M."/>
            <person name="Bryant D.A."/>
        </authorList>
    </citation>
    <scope>NUCLEOTIDE SEQUENCE [LARGE SCALE GENOMIC DNA]</scope>
    <source>
        <strain evidence="3 4">BV2-C</strain>
    </source>
</reference>
<evidence type="ECO:0000256" key="1">
    <source>
        <dbReference type="SAM" id="MobiDB-lite"/>
    </source>
</evidence>
<keyword evidence="2" id="KW-0812">Transmembrane</keyword>
<dbReference type="Proteomes" id="UP000676506">
    <property type="component" value="Chromosome 1"/>
</dbReference>
<keyword evidence="2" id="KW-0472">Membrane</keyword>
<keyword evidence="4" id="KW-1185">Reference proteome</keyword>
<protein>
    <submittedName>
        <fullName evidence="3">Prepilin-type N-terminal cleavage/methylation domain-containing protein</fullName>
    </submittedName>
</protein>
<evidence type="ECO:0000313" key="4">
    <source>
        <dbReference type="Proteomes" id="UP000676506"/>
    </source>
</evidence>
<keyword evidence="2" id="KW-1133">Transmembrane helix</keyword>
<sequence length="538" mass="56846">MPSSTRFSLPIARLPRRPDLGFSLVELLVVAGILTIAMAAVMGTLSLALQTSRNNSSLVEANNNVRAALNFIKNDLDNVGELPLTSVFSTGTANPKLGAPAVYVRSGFLQARGFPVGVGSTAPNRIGGVVPLLESGTISTTCDIISPIQAWTRVAGGATAVGSFTAPNIVANQGYAAVDGTSAATRYPNLRVYPGACDRTEVATAYGNGSHQLITLQVNPVPVALRVRVPDPANPGGEIIQRQIFPVEATFSARAQVSGSSLVLQPEIYPGPETYGGTIPPGTPINLNPRRVAPNVVLNANPFVNPADILLGRRLRPYVDTLLLTYQYTPPGSPPPPPTLLSVLGLVTGIDGNNIVLQGNDLAGINPANWGDIIQNNVPVTITRMRLSHYFVGWNGGDAPPILFYREGGLLAPLAFDVENFRMSFDLVDEGAVTAAGVPIQGIMFNTDQTTPAPPATSLGVPVSFPPGAGPSPDPNPPRSPLTTKTQVRMVRLTVYGRTNERERALINADAPIPDAFNRGYFHVSERTTVGLRNLAPQ</sequence>
<evidence type="ECO:0000256" key="2">
    <source>
        <dbReference type="SAM" id="Phobius"/>
    </source>
</evidence>
<name>A0ABX8B9M1_9BACT</name>
<dbReference type="InterPro" id="IPR012902">
    <property type="entry name" value="N_methyl_site"/>
</dbReference>
<dbReference type="Pfam" id="PF07963">
    <property type="entry name" value="N_methyl"/>
    <property type="match status" value="1"/>
</dbReference>
<proteinExistence type="predicted"/>
<feature type="compositionally biased region" description="Pro residues" evidence="1">
    <location>
        <begin position="464"/>
        <end position="480"/>
    </location>
</feature>
<feature type="region of interest" description="Disordered" evidence="1">
    <location>
        <begin position="449"/>
        <end position="485"/>
    </location>
</feature>
<dbReference type="RefSeq" id="WP_211428145.1">
    <property type="nucleotide sequence ID" value="NZ_CP072648.1"/>
</dbReference>
<evidence type="ECO:0000313" key="3">
    <source>
        <dbReference type="EMBL" id="QUW02255.1"/>
    </source>
</evidence>
<organism evidence="3 4">
    <name type="scientific">Chloracidobacterium validum</name>
    <dbReference type="NCBI Taxonomy" id="2821543"/>
    <lineage>
        <taxon>Bacteria</taxon>
        <taxon>Pseudomonadati</taxon>
        <taxon>Acidobacteriota</taxon>
        <taxon>Terriglobia</taxon>
        <taxon>Terriglobales</taxon>
        <taxon>Acidobacteriaceae</taxon>
        <taxon>Chloracidobacterium</taxon>
    </lineage>
</organism>
<accession>A0ABX8B9M1</accession>
<gene>
    <name evidence="3" type="ORF">J8C06_07760</name>
</gene>
<feature type="transmembrane region" description="Helical" evidence="2">
    <location>
        <begin position="20"/>
        <end position="49"/>
    </location>
</feature>